<dbReference type="EMBL" id="JACHMQ010000001">
    <property type="protein sequence ID" value="MBB6399161.1"/>
    <property type="molecule type" value="Genomic_DNA"/>
</dbReference>
<protein>
    <submittedName>
        <fullName evidence="1">Uncharacterized protein</fullName>
    </submittedName>
</protein>
<dbReference type="AlphaFoldDB" id="A0A7X0G6H2"/>
<name>A0A7X0G6H2_9ACTN</name>
<sequence>MGASNNEKTPTFTASAGSEGLSVENFLTLVQIFVQQHGACDLPVVQARRRTRDLLALAARSHGIDTGADENPRLPGGVQLDCKVLTMDGRRLARITVHDGVPKEFSPRQAVVQIWTGSDGCQHGSYRTGEGTACWGEVFLEDSGRGASPA</sequence>
<comment type="caution">
    <text evidence="1">The sequence shown here is derived from an EMBL/GenBank/DDBJ whole genome shotgun (WGS) entry which is preliminary data.</text>
</comment>
<dbReference type="RefSeq" id="WP_185030871.1">
    <property type="nucleotide sequence ID" value="NZ_JACHMQ010000001.1"/>
</dbReference>
<accession>A0A7X0G6H2</accession>
<proteinExistence type="predicted"/>
<evidence type="ECO:0000313" key="2">
    <source>
        <dbReference type="Proteomes" id="UP000546324"/>
    </source>
</evidence>
<reference evidence="1 2" key="1">
    <citation type="submission" date="2020-08" db="EMBL/GenBank/DDBJ databases">
        <title>Sequencing the genomes of 1000 actinobacteria strains.</title>
        <authorList>
            <person name="Klenk H.-P."/>
        </authorList>
    </citation>
    <scope>NUCLEOTIDE SEQUENCE [LARGE SCALE GENOMIC DNA]</scope>
    <source>
        <strain evidence="1 2">DSM 43675</strain>
    </source>
</reference>
<keyword evidence="2" id="KW-1185">Reference proteome</keyword>
<gene>
    <name evidence="1" type="ORF">BKA00_006075</name>
</gene>
<organism evidence="1 2">
    <name type="scientific">Actinomadura coerulea</name>
    <dbReference type="NCBI Taxonomy" id="46159"/>
    <lineage>
        <taxon>Bacteria</taxon>
        <taxon>Bacillati</taxon>
        <taxon>Actinomycetota</taxon>
        <taxon>Actinomycetes</taxon>
        <taxon>Streptosporangiales</taxon>
        <taxon>Thermomonosporaceae</taxon>
        <taxon>Actinomadura</taxon>
    </lineage>
</organism>
<evidence type="ECO:0000313" key="1">
    <source>
        <dbReference type="EMBL" id="MBB6399161.1"/>
    </source>
</evidence>
<dbReference type="Proteomes" id="UP000546324">
    <property type="component" value="Unassembled WGS sequence"/>
</dbReference>